<organism evidence="2 3">
    <name type="scientific">Pseudomonas cerasi</name>
    <dbReference type="NCBI Taxonomy" id="1583341"/>
    <lineage>
        <taxon>Bacteria</taxon>
        <taxon>Pseudomonadati</taxon>
        <taxon>Pseudomonadota</taxon>
        <taxon>Gammaproteobacteria</taxon>
        <taxon>Pseudomonadales</taxon>
        <taxon>Pseudomonadaceae</taxon>
        <taxon>Pseudomonas</taxon>
    </lineage>
</organism>
<proteinExistence type="predicted"/>
<keyword evidence="3" id="KW-1185">Reference proteome</keyword>
<gene>
    <name evidence="2" type="ORF">PL963_P300014</name>
</gene>
<keyword evidence="2" id="KW-0614">Plasmid</keyword>
<evidence type="ECO:0000256" key="1">
    <source>
        <dbReference type="SAM" id="MobiDB-lite"/>
    </source>
</evidence>
<name>A0A193SG10_9PSED</name>
<accession>A0A193SG10</accession>
<feature type="region of interest" description="Disordered" evidence="1">
    <location>
        <begin position="1"/>
        <end position="45"/>
    </location>
</feature>
<dbReference type="RefSeq" id="WP_083188267.1">
    <property type="nucleotide sequence ID" value="NZ_LT222313.1"/>
</dbReference>
<dbReference type="AlphaFoldDB" id="A0A193SG10"/>
<reference evidence="3" key="1">
    <citation type="submission" date="2017-11" db="EMBL/GenBank/DDBJ databases">
        <authorList>
            <person name="Blom J."/>
        </authorList>
    </citation>
    <scope>NUCLEOTIDE SEQUENCE [LARGE SCALE GENOMIC DNA]</scope>
    <source>
        <plasmid evidence="3">PP3</plasmid>
    </source>
</reference>
<evidence type="ECO:0000313" key="2">
    <source>
        <dbReference type="EMBL" id="SOS30292.1"/>
    </source>
</evidence>
<protein>
    <submittedName>
        <fullName evidence="2">Uncharacterized protein</fullName>
    </submittedName>
</protein>
<geneLocation type="plasmid" evidence="2 3">
    <name>PP3</name>
</geneLocation>
<dbReference type="EMBL" id="LT963398">
    <property type="protein sequence ID" value="SOS30292.1"/>
    <property type="molecule type" value="Genomic_DNA"/>
</dbReference>
<evidence type="ECO:0000313" key="3">
    <source>
        <dbReference type="Proteomes" id="UP000239025"/>
    </source>
</evidence>
<dbReference type="Proteomes" id="UP000239025">
    <property type="component" value="Plasmid PP3"/>
</dbReference>
<sequence length="106" mass="11722">MKMTEEEMRQALFGSGGSTVRSAAPQPQPNTDNNQSAKAAAKRKKAKNFVPKLVVTLRVGNEYEGTSELITHEADTLSRLQAEVDAMKIARKKYRYVDLVSIKPAN</sequence>